<reference evidence="5" key="1">
    <citation type="journal article" date="2014" name="Front. Microbiol.">
        <title>High frequency of phylogenetically diverse reductive dehalogenase-homologous genes in deep subseafloor sedimentary metagenomes.</title>
        <authorList>
            <person name="Kawai M."/>
            <person name="Futagami T."/>
            <person name="Toyoda A."/>
            <person name="Takaki Y."/>
            <person name="Nishi S."/>
            <person name="Hori S."/>
            <person name="Arai W."/>
            <person name="Tsubouchi T."/>
            <person name="Morono Y."/>
            <person name="Uchiyama I."/>
            <person name="Ito T."/>
            <person name="Fujiyama A."/>
            <person name="Inagaki F."/>
            <person name="Takami H."/>
        </authorList>
    </citation>
    <scope>NUCLEOTIDE SEQUENCE</scope>
    <source>
        <strain evidence="5">Expedition CK06-06</strain>
    </source>
</reference>
<dbReference type="Gene3D" id="3.30.420.40">
    <property type="match status" value="2"/>
</dbReference>
<feature type="domain" description="Carbohydrate kinase FGGY C-terminal" evidence="4">
    <location>
        <begin position="318"/>
        <end position="435"/>
    </location>
</feature>
<dbReference type="InterPro" id="IPR050406">
    <property type="entry name" value="FGGY_Carb_Kinase"/>
</dbReference>
<dbReference type="GO" id="GO:0016301">
    <property type="term" value="F:kinase activity"/>
    <property type="evidence" value="ECO:0007669"/>
    <property type="project" value="UniProtKB-KW"/>
</dbReference>
<dbReference type="PANTHER" id="PTHR43095">
    <property type="entry name" value="SUGAR KINASE"/>
    <property type="match status" value="1"/>
</dbReference>
<evidence type="ECO:0008006" key="6">
    <source>
        <dbReference type="Google" id="ProtNLM"/>
    </source>
</evidence>
<protein>
    <recommendedName>
        <fullName evidence="6">Carbohydrate kinase FGGY N-terminal domain-containing protein</fullName>
    </recommendedName>
</protein>
<evidence type="ECO:0000313" key="5">
    <source>
        <dbReference type="EMBL" id="GAG69207.1"/>
    </source>
</evidence>
<dbReference type="AlphaFoldDB" id="X1AHH9"/>
<sequence>MGNFLCFDLGTTKIKSALISYDGNIIYSSEEKAKTYSDDEGVYQKPEEYFNTVVSEIKEIKKRYPSHLSKAESLICSGQMAGILGIDMNWEVVFPWTYSVDTRANSYLSEIEDSMGGEIRESSGGVPFMAAKMKWIKENFPKDYKKIYKFINLTTYVAGRMCNLSGDDAFIDYSVLTMSGLADIEKGRWNRKICSELGIDINRLPHILRPFECVGYIDKNRFGTEEDIKVLVGIGDQIAGFIGAGILDKNDLVDVAGTYTVLGYCTDSFIADYKNRILASIFSGIDDIYYHLAVVAVGGYVYSWFKEKFSYDDKKNPIQIKDTDGLYFIPHIGGRSSPSQPYYEGTWVGIKWHHDLDSFYISLLESIGYELSYVLNWVKELNALREDSIREIKVIGGGSKNSIWNSIKSNILNLKYLVMKEVPFEIIGSFLVAKYGSNFKEGYKSLP</sequence>
<name>X1AHH9_9ZZZZ</name>
<dbReference type="CDD" id="cd00366">
    <property type="entry name" value="ASKHA_NBD_FGGY"/>
    <property type="match status" value="1"/>
</dbReference>
<evidence type="ECO:0000256" key="1">
    <source>
        <dbReference type="ARBA" id="ARBA00022679"/>
    </source>
</evidence>
<accession>X1AHH9</accession>
<organism evidence="5">
    <name type="scientific">marine sediment metagenome</name>
    <dbReference type="NCBI Taxonomy" id="412755"/>
    <lineage>
        <taxon>unclassified sequences</taxon>
        <taxon>metagenomes</taxon>
        <taxon>ecological metagenomes</taxon>
    </lineage>
</organism>
<feature type="domain" description="Carbohydrate kinase FGGY N-terminal" evidence="3">
    <location>
        <begin position="5"/>
        <end position="243"/>
    </location>
</feature>
<dbReference type="PIRSF" id="PIRSF000538">
    <property type="entry name" value="GlpK"/>
    <property type="match status" value="1"/>
</dbReference>
<dbReference type="InterPro" id="IPR043129">
    <property type="entry name" value="ATPase_NBD"/>
</dbReference>
<proteinExistence type="predicted"/>
<dbReference type="Pfam" id="PF02782">
    <property type="entry name" value="FGGY_C"/>
    <property type="match status" value="1"/>
</dbReference>
<gene>
    <name evidence="5" type="ORF">S01H4_01459</name>
</gene>
<keyword evidence="2" id="KW-0418">Kinase</keyword>
<dbReference type="InterPro" id="IPR018485">
    <property type="entry name" value="FGGY_C"/>
</dbReference>
<dbReference type="SUPFAM" id="SSF53067">
    <property type="entry name" value="Actin-like ATPase domain"/>
    <property type="match status" value="2"/>
</dbReference>
<evidence type="ECO:0000256" key="2">
    <source>
        <dbReference type="ARBA" id="ARBA00022777"/>
    </source>
</evidence>
<evidence type="ECO:0000259" key="4">
    <source>
        <dbReference type="Pfam" id="PF02782"/>
    </source>
</evidence>
<comment type="caution">
    <text evidence="5">The sequence shown here is derived from an EMBL/GenBank/DDBJ whole genome shotgun (WGS) entry which is preliminary data.</text>
</comment>
<dbReference type="GO" id="GO:0005975">
    <property type="term" value="P:carbohydrate metabolic process"/>
    <property type="evidence" value="ECO:0007669"/>
    <property type="project" value="InterPro"/>
</dbReference>
<dbReference type="InterPro" id="IPR000577">
    <property type="entry name" value="Carb_kinase_FGGY"/>
</dbReference>
<dbReference type="Pfam" id="PF00370">
    <property type="entry name" value="FGGY_N"/>
    <property type="match status" value="1"/>
</dbReference>
<evidence type="ECO:0000259" key="3">
    <source>
        <dbReference type="Pfam" id="PF00370"/>
    </source>
</evidence>
<keyword evidence="1" id="KW-0808">Transferase</keyword>
<dbReference type="InterPro" id="IPR018484">
    <property type="entry name" value="FGGY_N"/>
</dbReference>
<dbReference type="EMBL" id="BART01000266">
    <property type="protein sequence ID" value="GAG69207.1"/>
    <property type="molecule type" value="Genomic_DNA"/>
</dbReference>